<name>A0ABW5WXN9_9STAP</name>
<evidence type="ECO:0000313" key="16">
    <source>
        <dbReference type="EMBL" id="MFD2830680.1"/>
    </source>
</evidence>
<dbReference type="PANTHER" id="PTHR33445:SF1">
    <property type="entry name" value="ATP SYNTHASE SUBUNIT B"/>
    <property type="match status" value="1"/>
</dbReference>
<feature type="transmembrane region" description="Helical" evidence="13">
    <location>
        <begin position="12"/>
        <end position="38"/>
    </location>
</feature>
<evidence type="ECO:0000256" key="15">
    <source>
        <dbReference type="SAM" id="Coils"/>
    </source>
</evidence>
<sequence length="171" mass="19366">MDFLILGAADTMGSAIGTSIVLLASFLILLLALSYFVWKPVKKIMDDREQFIHDEISDAEKRKEESIRVQEENEALLKKTQSEISEMMENAKGQAKKEQEAIIHDANTRANQLIKDAKADVESEKEKAVREINDQVAELSVLIARKMISKEISEKEQKELVTKYIQEAGDK</sequence>
<keyword evidence="5 13" id="KW-0812">Transmembrane</keyword>
<dbReference type="EMBL" id="JBHUOQ010000003">
    <property type="protein sequence ID" value="MFD2830680.1"/>
    <property type="molecule type" value="Genomic_DNA"/>
</dbReference>
<keyword evidence="17" id="KW-1185">Reference proteome</keyword>
<keyword evidence="9 13" id="KW-0472">Membrane</keyword>
<evidence type="ECO:0000256" key="13">
    <source>
        <dbReference type="HAMAP-Rule" id="MF_01398"/>
    </source>
</evidence>
<evidence type="ECO:0000256" key="3">
    <source>
        <dbReference type="ARBA" id="ARBA00022475"/>
    </source>
</evidence>
<keyword evidence="6 13" id="KW-0375">Hydrogen ion transport</keyword>
<evidence type="ECO:0000256" key="12">
    <source>
        <dbReference type="ARBA" id="ARBA00037847"/>
    </source>
</evidence>
<dbReference type="InterPro" id="IPR002146">
    <property type="entry name" value="ATP_synth_b/b'su_bac/chlpt"/>
</dbReference>
<keyword evidence="10 13" id="KW-0066">ATP synthesis</keyword>
<reference evidence="17" key="1">
    <citation type="journal article" date="2019" name="Int. J. Syst. Evol. Microbiol.">
        <title>The Global Catalogue of Microorganisms (GCM) 10K type strain sequencing project: providing services to taxonomists for standard genome sequencing and annotation.</title>
        <authorList>
            <consortium name="The Broad Institute Genomics Platform"/>
            <consortium name="The Broad Institute Genome Sequencing Center for Infectious Disease"/>
            <person name="Wu L."/>
            <person name="Ma J."/>
        </authorList>
    </citation>
    <scope>NUCLEOTIDE SEQUENCE [LARGE SCALE GENOMIC DNA]</scope>
    <source>
        <strain evidence="17">KCTC 33575</strain>
    </source>
</reference>
<evidence type="ECO:0000256" key="5">
    <source>
        <dbReference type="ARBA" id="ARBA00022692"/>
    </source>
</evidence>
<evidence type="ECO:0000256" key="8">
    <source>
        <dbReference type="ARBA" id="ARBA00023065"/>
    </source>
</evidence>
<comment type="caution">
    <text evidence="16">The sequence shown here is derived from an EMBL/GenBank/DDBJ whole genome shotgun (WGS) entry which is preliminary data.</text>
</comment>
<comment type="similarity">
    <text evidence="1 13 14">Belongs to the ATPase B chain family.</text>
</comment>
<evidence type="ECO:0000313" key="17">
    <source>
        <dbReference type="Proteomes" id="UP001597519"/>
    </source>
</evidence>
<feature type="coiled-coil region" evidence="15">
    <location>
        <begin position="70"/>
        <end position="138"/>
    </location>
</feature>
<dbReference type="InterPro" id="IPR005864">
    <property type="entry name" value="ATP_synth_F0_bsu_bac"/>
</dbReference>
<keyword evidence="3 13" id="KW-1003">Cell membrane</keyword>
<dbReference type="NCBIfam" id="NF009987">
    <property type="entry name" value="PRK13453.1"/>
    <property type="match status" value="1"/>
</dbReference>
<keyword evidence="8 13" id="KW-0406">Ion transport</keyword>
<comment type="function">
    <text evidence="11 13">F(1)F(0) ATP synthase produces ATP from ADP in the presence of a proton or sodium gradient. F-type ATPases consist of two structural domains, F(1) containing the extramembraneous catalytic core and F(0) containing the membrane proton channel, linked together by a central stalk and a peripheral stalk. During catalysis, ATP synthesis in the catalytic domain of F(1) is coupled via a rotary mechanism of the central stalk subunits to proton translocation.</text>
</comment>
<dbReference type="RefSeq" id="WP_377773940.1">
    <property type="nucleotide sequence ID" value="NZ_JBHUOQ010000003.1"/>
</dbReference>
<evidence type="ECO:0000256" key="14">
    <source>
        <dbReference type="RuleBase" id="RU003848"/>
    </source>
</evidence>
<gene>
    <name evidence="13" type="primary">atpF</name>
    <name evidence="16" type="ORF">ACFSX4_09410</name>
</gene>
<dbReference type="Pfam" id="PF00430">
    <property type="entry name" value="ATP-synt_B"/>
    <property type="match status" value="1"/>
</dbReference>
<keyword evidence="2 13" id="KW-0813">Transport</keyword>
<evidence type="ECO:0000256" key="10">
    <source>
        <dbReference type="ARBA" id="ARBA00023310"/>
    </source>
</evidence>
<comment type="subcellular location">
    <subcellularLocation>
        <location evidence="13">Cell membrane</location>
        <topology evidence="13">Single-pass membrane protein</topology>
    </subcellularLocation>
    <subcellularLocation>
        <location evidence="12">Endomembrane system</location>
        <topology evidence="12">Single-pass membrane protein</topology>
    </subcellularLocation>
</comment>
<dbReference type="HAMAP" id="MF_01398">
    <property type="entry name" value="ATP_synth_b_bprime"/>
    <property type="match status" value="1"/>
</dbReference>
<dbReference type="PANTHER" id="PTHR33445">
    <property type="entry name" value="ATP SYNTHASE SUBUNIT B', CHLOROPLASTIC"/>
    <property type="match status" value="1"/>
</dbReference>
<evidence type="ECO:0000256" key="1">
    <source>
        <dbReference type="ARBA" id="ARBA00005513"/>
    </source>
</evidence>
<organism evidence="16 17">
    <name type="scientific">Corticicoccus populi</name>
    <dbReference type="NCBI Taxonomy" id="1812821"/>
    <lineage>
        <taxon>Bacteria</taxon>
        <taxon>Bacillati</taxon>
        <taxon>Bacillota</taxon>
        <taxon>Bacilli</taxon>
        <taxon>Bacillales</taxon>
        <taxon>Staphylococcaceae</taxon>
        <taxon>Corticicoccus</taxon>
    </lineage>
</organism>
<dbReference type="NCBIfam" id="TIGR01144">
    <property type="entry name" value="ATP_synt_b"/>
    <property type="match status" value="1"/>
</dbReference>
<proteinExistence type="inferred from homology"/>
<evidence type="ECO:0000256" key="6">
    <source>
        <dbReference type="ARBA" id="ARBA00022781"/>
    </source>
</evidence>
<protein>
    <recommendedName>
        <fullName evidence="13">ATP synthase subunit b</fullName>
    </recommendedName>
    <alternativeName>
        <fullName evidence="13">ATP synthase F(0) sector subunit b</fullName>
    </alternativeName>
    <alternativeName>
        <fullName evidence="13">ATPase subunit I</fullName>
    </alternativeName>
    <alternativeName>
        <fullName evidence="13">F-type ATPase subunit b</fullName>
        <shortName evidence="13">F-ATPase subunit b</shortName>
    </alternativeName>
</protein>
<accession>A0ABW5WXN9</accession>
<keyword evidence="7 13" id="KW-1133">Transmembrane helix</keyword>
<comment type="subunit">
    <text evidence="13">F-type ATPases have 2 components, F(1) - the catalytic core - and F(0) - the membrane proton channel. F(1) has five subunits: alpha(3), beta(3), gamma(1), delta(1), epsilon(1). F(0) has three main subunits: a(1), b(2) and c(10-14). The alpha and beta chains form an alternating ring which encloses part of the gamma chain. F(1) is attached to F(0) by a central stalk formed by the gamma and epsilon chains, while a peripheral stalk is formed by the delta and b chains.</text>
</comment>
<dbReference type="CDD" id="cd06503">
    <property type="entry name" value="ATP-synt_Fo_b"/>
    <property type="match status" value="1"/>
</dbReference>
<keyword evidence="4 13" id="KW-0138">CF(0)</keyword>
<dbReference type="InterPro" id="IPR050059">
    <property type="entry name" value="ATP_synthase_B_chain"/>
</dbReference>
<evidence type="ECO:0000256" key="2">
    <source>
        <dbReference type="ARBA" id="ARBA00022448"/>
    </source>
</evidence>
<evidence type="ECO:0000256" key="9">
    <source>
        <dbReference type="ARBA" id="ARBA00023136"/>
    </source>
</evidence>
<keyword evidence="15" id="KW-0175">Coiled coil</keyword>
<evidence type="ECO:0000256" key="7">
    <source>
        <dbReference type="ARBA" id="ARBA00022989"/>
    </source>
</evidence>
<comment type="function">
    <text evidence="13">Component of the F(0) channel, it forms part of the peripheral stalk, linking F(1) to F(0).</text>
</comment>
<evidence type="ECO:0000256" key="11">
    <source>
        <dbReference type="ARBA" id="ARBA00025198"/>
    </source>
</evidence>
<evidence type="ECO:0000256" key="4">
    <source>
        <dbReference type="ARBA" id="ARBA00022547"/>
    </source>
</evidence>
<dbReference type="Proteomes" id="UP001597519">
    <property type="component" value="Unassembled WGS sequence"/>
</dbReference>